<geneLocation type="plasmid" evidence="2 3">
    <name>pRt1078</name>
</geneLocation>
<reference evidence="2 3" key="1">
    <citation type="journal article" date="2018" name="Sci. Rep.">
        <title>Rhizobium tumorigenes sp. nov., a novel plant tumorigenic bacterium isolated from cane gall tumors on thornless blackberry.</title>
        <authorList>
            <person name="Kuzmanovi N."/>
            <person name="Smalla K."/>
            <person name="Gronow S."/>
            <person name="PuBawska J."/>
        </authorList>
    </citation>
    <scope>NUCLEOTIDE SEQUENCE [LARGE SCALE GENOMIC DNA]</scope>
    <source>
        <strain evidence="2 3">1078</strain>
    </source>
</reference>
<reference evidence="3" key="2">
    <citation type="journal article" date="2023" name="MicrobiologyOpen">
        <title>Genomics of the tumorigenes clade of the family Rhizobiaceae and description of Rhizobium rhododendri sp. nov.</title>
        <authorList>
            <person name="Kuzmanovic N."/>
            <person name="diCenzo G.C."/>
            <person name="Bunk B."/>
            <person name="Sproeer C."/>
            <person name="Fruehling A."/>
            <person name="Neumann-Schaal M."/>
            <person name="Overmann J."/>
            <person name="Smalla K."/>
        </authorList>
    </citation>
    <scope>NUCLEOTIDE SEQUENCE [LARGE SCALE GENOMIC DNA]</scope>
    <source>
        <strain evidence="3">1078</strain>
        <plasmid evidence="3">pRt1078</plasmid>
    </source>
</reference>
<keyword evidence="2" id="KW-0328">Glycosyltransferase</keyword>
<dbReference type="Pfam" id="PF00534">
    <property type="entry name" value="Glycos_transf_1"/>
    <property type="match status" value="1"/>
</dbReference>
<dbReference type="Proteomes" id="UP000249499">
    <property type="component" value="Plasmid pRt1078"/>
</dbReference>
<dbReference type="InterPro" id="IPR001296">
    <property type="entry name" value="Glyco_trans_1"/>
</dbReference>
<evidence type="ECO:0000259" key="1">
    <source>
        <dbReference type="Pfam" id="PF00534"/>
    </source>
</evidence>
<dbReference type="KEGG" id="rtu:PR017_20960"/>
<proteinExistence type="predicted"/>
<dbReference type="EC" id="2.4.-.-" evidence="2"/>
<keyword evidence="3" id="KW-1185">Reference proteome</keyword>
<evidence type="ECO:0000313" key="2">
    <source>
        <dbReference type="EMBL" id="WFR97660.1"/>
    </source>
</evidence>
<dbReference type="AlphaFoldDB" id="A0AAF1KTU8"/>
<dbReference type="GO" id="GO:0016757">
    <property type="term" value="F:glycosyltransferase activity"/>
    <property type="evidence" value="ECO:0007669"/>
    <property type="project" value="UniProtKB-KW"/>
</dbReference>
<dbReference type="EMBL" id="CP117256">
    <property type="protein sequence ID" value="WFR97660.1"/>
    <property type="molecule type" value="Genomic_DNA"/>
</dbReference>
<keyword evidence="2" id="KW-0614">Plasmid</keyword>
<protein>
    <submittedName>
        <fullName evidence="2">Glycosyltransferase</fullName>
        <ecNumber evidence="2">2.4.-.-</ecNumber>
    </submittedName>
</protein>
<feature type="domain" description="Glycosyl transferase family 1" evidence="1">
    <location>
        <begin position="185"/>
        <end position="332"/>
    </location>
</feature>
<dbReference type="PANTHER" id="PTHR12526">
    <property type="entry name" value="GLYCOSYLTRANSFERASE"/>
    <property type="match status" value="1"/>
</dbReference>
<dbReference type="PANTHER" id="PTHR12526:SF630">
    <property type="entry name" value="GLYCOSYLTRANSFERASE"/>
    <property type="match status" value="1"/>
</dbReference>
<dbReference type="RefSeq" id="WP_111219062.1">
    <property type="nucleotide sequence ID" value="NZ_CP117256.1"/>
</dbReference>
<keyword evidence="2" id="KW-0808">Transferase</keyword>
<name>A0AAF1KTU8_9HYPH</name>
<sequence>MAANSRIKVLYIQQNTKSFAGVEHVLHTICSEISRKFGTSIELDVLYTSEHENRPKTRPAYNEITRISRNTLHMMQICRRTVASKDYQLVVVPQIEPTVLVMIACLGISRRIAVYLHGNPHRERSHWKAKVLFFLMKFYFLRRVSDVFGTSPRQLESFRKMFGSEVRQTWLPNPVRRFDDQSNCAIDQDFVTFVNVGRFTHQKGQDILISAFSELVRTRKNVRLRVVGYGEDEAALRQQVLQLNLQSVVTFDNFPGNPAPALSASDVFVSTSRWEGWSLAICEALRFGLPVVSIDCQFGPSDILTDEKLGRLVQPDKIDQLVDAMAYYVDNLRYEKTHSDYRKAYVARFDVDQVVDVHAAAILTAAGRAPVGIGDILAF</sequence>
<gene>
    <name evidence="2" type="ORF">PR017_20960</name>
</gene>
<accession>A0AAF1KTU8</accession>
<organism evidence="2 3">
    <name type="scientific">Rhizobium tumorigenes</name>
    <dbReference type="NCBI Taxonomy" id="2041385"/>
    <lineage>
        <taxon>Bacteria</taxon>
        <taxon>Pseudomonadati</taxon>
        <taxon>Pseudomonadota</taxon>
        <taxon>Alphaproteobacteria</taxon>
        <taxon>Hyphomicrobiales</taxon>
        <taxon>Rhizobiaceae</taxon>
        <taxon>Rhizobium/Agrobacterium group</taxon>
        <taxon>Rhizobium</taxon>
    </lineage>
</organism>
<dbReference type="SUPFAM" id="SSF53756">
    <property type="entry name" value="UDP-Glycosyltransferase/glycogen phosphorylase"/>
    <property type="match status" value="1"/>
</dbReference>
<evidence type="ECO:0000313" key="3">
    <source>
        <dbReference type="Proteomes" id="UP000249499"/>
    </source>
</evidence>
<dbReference type="Gene3D" id="3.40.50.2000">
    <property type="entry name" value="Glycogen Phosphorylase B"/>
    <property type="match status" value="2"/>
</dbReference>